<reference evidence="1" key="1">
    <citation type="submission" date="2021-03" db="EMBL/GenBank/DDBJ databases">
        <title>Evolutionary priming and transition to the ectomycorrhizal habit in an iconic lineage of mushroom-forming fungi: is preadaptation a requirement?</title>
        <authorList>
            <consortium name="DOE Joint Genome Institute"/>
            <person name="Looney B.P."/>
            <person name="Miyauchi S."/>
            <person name="Morin E."/>
            <person name="Drula E."/>
            <person name="Courty P.E."/>
            <person name="Chicoki N."/>
            <person name="Fauchery L."/>
            <person name="Kohler A."/>
            <person name="Kuo A."/>
            <person name="LaButti K."/>
            <person name="Pangilinan J."/>
            <person name="Lipzen A."/>
            <person name="Riley R."/>
            <person name="Andreopoulos W."/>
            <person name="He G."/>
            <person name="Johnson J."/>
            <person name="Barry K.W."/>
            <person name="Grigoriev I.V."/>
            <person name="Nagy L."/>
            <person name="Hibbett D."/>
            <person name="Henrissat B."/>
            <person name="Matheny P.B."/>
            <person name="Labbe J."/>
            <person name="Martin A.F."/>
        </authorList>
    </citation>
    <scope>NUCLEOTIDE SEQUENCE</scope>
    <source>
        <strain evidence="1">BPL698</strain>
    </source>
</reference>
<organism evidence="1 2">
    <name type="scientific">Russula earlei</name>
    <dbReference type="NCBI Taxonomy" id="71964"/>
    <lineage>
        <taxon>Eukaryota</taxon>
        <taxon>Fungi</taxon>
        <taxon>Dikarya</taxon>
        <taxon>Basidiomycota</taxon>
        <taxon>Agaricomycotina</taxon>
        <taxon>Agaricomycetes</taxon>
        <taxon>Russulales</taxon>
        <taxon>Russulaceae</taxon>
        <taxon>Russula</taxon>
    </lineage>
</organism>
<gene>
    <name evidence="1" type="ORF">F5148DRAFT_989467</name>
</gene>
<dbReference type="Proteomes" id="UP001207468">
    <property type="component" value="Unassembled WGS sequence"/>
</dbReference>
<proteinExistence type="predicted"/>
<protein>
    <submittedName>
        <fullName evidence="1">HTH-type transcriptional regulator glxA</fullName>
    </submittedName>
</protein>
<evidence type="ECO:0000313" key="2">
    <source>
        <dbReference type="Proteomes" id="UP001207468"/>
    </source>
</evidence>
<keyword evidence="2" id="KW-1185">Reference proteome</keyword>
<comment type="caution">
    <text evidence="1">The sequence shown here is derived from an EMBL/GenBank/DDBJ whole genome shotgun (WGS) entry which is preliminary data.</text>
</comment>
<evidence type="ECO:0000313" key="1">
    <source>
        <dbReference type="EMBL" id="KAI9437776.1"/>
    </source>
</evidence>
<accession>A0ACC0TTA6</accession>
<name>A0ACC0TTA6_9AGAM</name>
<dbReference type="EMBL" id="JAGFNK010000894">
    <property type="protein sequence ID" value="KAI9437776.1"/>
    <property type="molecule type" value="Genomic_DNA"/>
</dbReference>
<sequence>MSEHYRQDPSIIFLLPPGVHLLDLAGAAQVFYEANEYGSHFNIQYCTYQLGIATSGQLPFGNIVSYEQVPVQAGDYIFIPGAAMEHLYDTSLANNETLLEWLRNQHAKGAFICSICTGAFLVALTGLLDGYSCTTHWKRTRELQEHYPFARVLENVLFVEDNNIFTSAGVSSGIDMALHILMRIKGDFLTYTVARELVVYMRRTGNEVQRSVYLQNREHINSPVHRVQDWIIEHLHEKITIEQLAALIYTSSRNLTRLFKATTGITIGAYIEKLRVEKAMQLLKEKQKVEAVARECGFQTAGQLRNILQKHMGKKPSETT</sequence>